<sequence length="129" mass="14766">MSSELNYVVHEDIKPPHCSHRVGHSFDPLHRPIREQRLRFGERRMSGDEQITGMARHVDLCRDISLDNLTQVPASELECLLCKRDRNTSLVISPHNSKDVFCNILRNVILGTKQRYAALEESVNECTLG</sequence>
<reference evidence="1 2" key="1">
    <citation type="submission" date="2023-11" db="EMBL/GenBank/DDBJ databases">
        <authorList>
            <person name="Okamura Y."/>
        </authorList>
    </citation>
    <scope>NUCLEOTIDE SEQUENCE [LARGE SCALE GENOMIC DNA]</scope>
</reference>
<dbReference type="AlphaFoldDB" id="A0AAV1JQS5"/>
<dbReference type="Proteomes" id="UP001497472">
    <property type="component" value="Unassembled WGS sequence"/>
</dbReference>
<name>A0AAV1JQS5_9NEOP</name>
<gene>
    <name evidence="1" type="ORF">LNINA_LOCUS10079</name>
</gene>
<keyword evidence="2" id="KW-1185">Reference proteome</keyword>
<accession>A0AAV1JQS5</accession>
<proteinExistence type="predicted"/>
<evidence type="ECO:0000313" key="1">
    <source>
        <dbReference type="EMBL" id="CAK1550887.1"/>
    </source>
</evidence>
<dbReference type="EMBL" id="CAVLEF010000100">
    <property type="protein sequence ID" value="CAK1550887.1"/>
    <property type="molecule type" value="Genomic_DNA"/>
</dbReference>
<evidence type="ECO:0000313" key="2">
    <source>
        <dbReference type="Proteomes" id="UP001497472"/>
    </source>
</evidence>
<protein>
    <submittedName>
        <fullName evidence="1">Uncharacterized protein</fullName>
    </submittedName>
</protein>
<organism evidence="1 2">
    <name type="scientific">Leptosia nina</name>
    <dbReference type="NCBI Taxonomy" id="320188"/>
    <lineage>
        <taxon>Eukaryota</taxon>
        <taxon>Metazoa</taxon>
        <taxon>Ecdysozoa</taxon>
        <taxon>Arthropoda</taxon>
        <taxon>Hexapoda</taxon>
        <taxon>Insecta</taxon>
        <taxon>Pterygota</taxon>
        <taxon>Neoptera</taxon>
        <taxon>Endopterygota</taxon>
        <taxon>Lepidoptera</taxon>
        <taxon>Glossata</taxon>
        <taxon>Ditrysia</taxon>
        <taxon>Papilionoidea</taxon>
        <taxon>Pieridae</taxon>
        <taxon>Pierinae</taxon>
        <taxon>Leptosia</taxon>
    </lineage>
</organism>
<comment type="caution">
    <text evidence="1">The sequence shown here is derived from an EMBL/GenBank/DDBJ whole genome shotgun (WGS) entry which is preliminary data.</text>
</comment>